<accession>A0A6B0TZE0</accession>
<sequence>MACCRGGGLPFLLGTSSSSLTPILSSAVSHVILWHRRARSVTRFRNDSRTLRGWRKVIGITESTVPLFPSSHDLRHTRRNKNKETQ</sequence>
<dbReference type="AlphaFoldDB" id="A0A6B0TZE0"/>
<organism evidence="1">
    <name type="scientific">Ixodes ricinus</name>
    <name type="common">Common tick</name>
    <name type="synonym">Acarus ricinus</name>
    <dbReference type="NCBI Taxonomy" id="34613"/>
    <lineage>
        <taxon>Eukaryota</taxon>
        <taxon>Metazoa</taxon>
        <taxon>Ecdysozoa</taxon>
        <taxon>Arthropoda</taxon>
        <taxon>Chelicerata</taxon>
        <taxon>Arachnida</taxon>
        <taxon>Acari</taxon>
        <taxon>Parasitiformes</taxon>
        <taxon>Ixodida</taxon>
        <taxon>Ixodoidea</taxon>
        <taxon>Ixodidae</taxon>
        <taxon>Ixodinae</taxon>
        <taxon>Ixodes</taxon>
    </lineage>
</organism>
<name>A0A6B0TZE0_IXORI</name>
<protein>
    <submittedName>
        <fullName evidence="1">Putative secreted protein</fullName>
    </submittedName>
</protein>
<evidence type="ECO:0000313" key="1">
    <source>
        <dbReference type="EMBL" id="MXU85569.1"/>
    </source>
</evidence>
<proteinExistence type="predicted"/>
<dbReference type="EMBL" id="GIFC01003486">
    <property type="protein sequence ID" value="MXU85569.1"/>
    <property type="molecule type" value="Transcribed_RNA"/>
</dbReference>
<reference evidence="1" key="1">
    <citation type="submission" date="2019-12" db="EMBL/GenBank/DDBJ databases">
        <title>An insight into the sialome of adult female Ixodes ricinus ticks feeding for 6 days.</title>
        <authorList>
            <person name="Perner J."/>
            <person name="Ribeiro J.M.C."/>
        </authorList>
    </citation>
    <scope>NUCLEOTIDE SEQUENCE</scope>
    <source>
        <strain evidence="1">Semi-engorged</strain>
        <tissue evidence="1">Salivary glands</tissue>
    </source>
</reference>